<protein>
    <recommendedName>
        <fullName evidence="5">WD40 repeat domain-containing protein</fullName>
    </recommendedName>
</protein>
<keyword evidence="1" id="KW-0853">WD repeat</keyword>
<dbReference type="Pfam" id="PF00400">
    <property type="entry name" value="WD40"/>
    <property type="match status" value="1"/>
</dbReference>
<gene>
    <name evidence="3" type="ORF">GCM10011273_04560</name>
</gene>
<reference evidence="3" key="2">
    <citation type="submission" date="2020-09" db="EMBL/GenBank/DDBJ databases">
        <authorList>
            <person name="Sun Q."/>
            <person name="Kim S."/>
        </authorList>
    </citation>
    <scope>NUCLEOTIDE SEQUENCE</scope>
    <source>
        <strain evidence="3">KCTC 32296</strain>
    </source>
</reference>
<accession>A0A918PV17</accession>
<proteinExistence type="predicted"/>
<dbReference type="InterPro" id="IPR036322">
    <property type="entry name" value="WD40_repeat_dom_sf"/>
</dbReference>
<evidence type="ECO:0000256" key="2">
    <source>
        <dbReference type="ARBA" id="ARBA00022737"/>
    </source>
</evidence>
<dbReference type="InterPro" id="IPR001680">
    <property type="entry name" value="WD40_rpt"/>
</dbReference>
<dbReference type="SUPFAM" id="SSF50978">
    <property type="entry name" value="WD40 repeat-like"/>
    <property type="match status" value="1"/>
</dbReference>
<dbReference type="Gene3D" id="2.130.10.10">
    <property type="entry name" value="YVTN repeat-like/Quinoprotein amine dehydrogenase"/>
    <property type="match status" value="3"/>
</dbReference>
<comment type="caution">
    <text evidence="3">The sequence shown here is derived from an EMBL/GenBank/DDBJ whole genome shotgun (WGS) entry which is preliminary data.</text>
</comment>
<dbReference type="PANTHER" id="PTHR19857">
    <property type="entry name" value="MITOCHONDRIAL DIVISION PROTEIN 1-RELATED"/>
    <property type="match status" value="1"/>
</dbReference>
<sequence length="331" mass="35366">MTFAVQNNYGAYVVSALFDAADEAIVALSDGRVVFVDVDMSFDAHPNAGILCAVVHPTGVGMVTGGDDGRVVWTTKDSQPIELLNIKGAWFDSVAVNAEAMLLAAASGKKVYIYDLAKKGEPKVFDHPNSVSGLVFDPKGRKLYCASYNGAYVWFSRIHPQKPQLLKWAGSHTGIAISPDGKFVVTSMQENALHGWRLSDSKDMRMGGYPTKIKSIDFFAKGKLLATSGANGAVVWPFLKANGPMGEEASEINADESSMVTVVAGAPEDTVLAAGLDDGRVWVAELQSTGIEYIQREKGSPISALAVSGDAARILFGNEDGHVWLFESTVD</sequence>
<keyword evidence="4" id="KW-1185">Reference proteome</keyword>
<organism evidence="3 4">
    <name type="scientific">Asticcacaulis endophyticus</name>
    <dbReference type="NCBI Taxonomy" id="1395890"/>
    <lineage>
        <taxon>Bacteria</taxon>
        <taxon>Pseudomonadati</taxon>
        <taxon>Pseudomonadota</taxon>
        <taxon>Alphaproteobacteria</taxon>
        <taxon>Caulobacterales</taxon>
        <taxon>Caulobacteraceae</taxon>
        <taxon>Asticcacaulis</taxon>
    </lineage>
</organism>
<evidence type="ECO:0008006" key="5">
    <source>
        <dbReference type="Google" id="ProtNLM"/>
    </source>
</evidence>
<reference evidence="3" key="1">
    <citation type="journal article" date="2014" name="Int. J. Syst. Evol. Microbiol.">
        <title>Complete genome sequence of Corynebacterium casei LMG S-19264T (=DSM 44701T), isolated from a smear-ripened cheese.</title>
        <authorList>
            <consortium name="US DOE Joint Genome Institute (JGI-PGF)"/>
            <person name="Walter F."/>
            <person name="Albersmeier A."/>
            <person name="Kalinowski J."/>
            <person name="Ruckert C."/>
        </authorList>
    </citation>
    <scope>NUCLEOTIDE SEQUENCE</scope>
    <source>
        <strain evidence="3">KCTC 32296</strain>
    </source>
</reference>
<evidence type="ECO:0000313" key="3">
    <source>
        <dbReference type="EMBL" id="GGZ22790.1"/>
    </source>
</evidence>
<evidence type="ECO:0000313" key="4">
    <source>
        <dbReference type="Proteomes" id="UP000662572"/>
    </source>
</evidence>
<name>A0A918PV17_9CAUL</name>
<dbReference type="InterPro" id="IPR015943">
    <property type="entry name" value="WD40/YVTN_repeat-like_dom_sf"/>
</dbReference>
<keyword evidence="2" id="KW-0677">Repeat</keyword>
<dbReference type="SMART" id="SM00320">
    <property type="entry name" value="WD40"/>
    <property type="match status" value="7"/>
</dbReference>
<dbReference type="RefSeq" id="WP_189484739.1">
    <property type="nucleotide sequence ID" value="NZ_BMZB01000001.1"/>
</dbReference>
<dbReference type="PANTHER" id="PTHR19857:SF8">
    <property type="entry name" value="ANGIO-ASSOCIATED MIGRATORY CELL PROTEIN"/>
    <property type="match status" value="1"/>
</dbReference>
<dbReference type="Proteomes" id="UP000662572">
    <property type="component" value="Unassembled WGS sequence"/>
</dbReference>
<evidence type="ECO:0000256" key="1">
    <source>
        <dbReference type="ARBA" id="ARBA00022574"/>
    </source>
</evidence>
<dbReference type="AlphaFoldDB" id="A0A918PV17"/>
<dbReference type="InterPro" id="IPR051179">
    <property type="entry name" value="WD_repeat_multifunction"/>
</dbReference>
<dbReference type="EMBL" id="BMZB01000001">
    <property type="protein sequence ID" value="GGZ22790.1"/>
    <property type="molecule type" value="Genomic_DNA"/>
</dbReference>